<protein>
    <submittedName>
        <fullName evidence="3">Alpha/beta hydrolase</fullName>
    </submittedName>
</protein>
<dbReference type="SUPFAM" id="SSF53474">
    <property type="entry name" value="alpha/beta-Hydrolases"/>
    <property type="match status" value="1"/>
</dbReference>
<dbReference type="PANTHER" id="PTHR43329">
    <property type="entry name" value="EPOXIDE HYDROLASE"/>
    <property type="match status" value="1"/>
</dbReference>
<name>A0ABV1K8H1_9PSEU</name>
<proteinExistence type="predicted"/>
<evidence type="ECO:0000313" key="4">
    <source>
        <dbReference type="Proteomes" id="UP001494902"/>
    </source>
</evidence>
<dbReference type="PRINTS" id="PR00412">
    <property type="entry name" value="EPOXHYDRLASE"/>
</dbReference>
<dbReference type="RefSeq" id="WP_349297572.1">
    <property type="nucleotide sequence ID" value="NZ_JBEDNQ010000003.1"/>
</dbReference>
<dbReference type="Proteomes" id="UP001494902">
    <property type="component" value="Unassembled WGS sequence"/>
</dbReference>
<feature type="domain" description="AB hydrolase-1" evidence="2">
    <location>
        <begin position="48"/>
        <end position="185"/>
    </location>
</feature>
<dbReference type="InterPro" id="IPR000073">
    <property type="entry name" value="AB_hydrolase_1"/>
</dbReference>
<keyword evidence="4" id="KW-1185">Reference proteome</keyword>
<comment type="caution">
    <text evidence="3">The sequence shown here is derived from an EMBL/GenBank/DDBJ whole genome shotgun (WGS) entry which is preliminary data.</text>
</comment>
<reference evidence="3 4" key="1">
    <citation type="submission" date="2024-03" db="EMBL/GenBank/DDBJ databases">
        <title>Draft genome sequence of Pseudonocardia nematodicida JCM 31783.</title>
        <authorList>
            <person name="Butdee W."/>
            <person name="Duangmal K."/>
        </authorList>
    </citation>
    <scope>NUCLEOTIDE SEQUENCE [LARGE SCALE GENOMIC DNA]</scope>
    <source>
        <strain evidence="3 4">JCM 31783</strain>
    </source>
</reference>
<dbReference type="GO" id="GO:0016787">
    <property type="term" value="F:hydrolase activity"/>
    <property type="evidence" value="ECO:0007669"/>
    <property type="project" value="UniProtKB-KW"/>
</dbReference>
<evidence type="ECO:0000256" key="1">
    <source>
        <dbReference type="ARBA" id="ARBA00022801"/>
    </source>
</evidence>
<sequence>MSSRAVPGRPGMTTTAETLVARLDGDFTSHTVDADGTAIHCVSGGTGPPVLLVHGFPQDWYEWRHVMPRLARGHTVHAVDLRGVGGSDAPADGYDAVRLGGDLAELVETLGIGPVHVVGHDIGGWAAYALTRLRPDLVSSALILEVLFPGLDVPDSPVPGVPLWHGEFHQVPHLPETLVAGREEAYFRYFLDIGTAVPGVVTDDEIAHYASAYGEPARLHAAFEMYRAIPKNARFFRDGCDPVDVPLLLAGGEQCFGPLMPALARHLTAAHGWSSVTDVVVPGGRHYLPEELPDAVAELIERHAQSVRK</sequence>
<gene>
    <name evidence="3" type="ORF">WIS52_08415</name>
</gene>
<keyword evidence="1 3" id="KW-0378">Hydrolase</keyword>
<dbReference type="Pfam" id="PF00561">
    <property type="entry name" value="Abhydrolase_1"/>
    <property type="match status" value="1"/>
</dbReference>
<accession>A0ABV1K8H1</accession>
<dbReference type="InterPro" id="IPR029058">
    <property type="entry name" value="AB_hydrolase_fold"/>
</dbReference>
<evidence type="ECO:0000259" key="2">
    <source>
        <dbReference type="Pfam" id="PF00561"/>
    </source>
</evidence>
<dbReference type="InterPro" id="IPR000639">
    <property type="entry name" value="Epox_hydrolase-like"/>
</dbReference>
<dbReference type="EMBL" id="JBEDNQ010000003">
    <property type="protein sequence ID" value="MEQ3550491.1"/>
    <property type="molecule type" value="Genomic_DNA"/>
</dbReference>
<dbReference type="Gene3D" id="3.40.50.1820">
    <property type="entry name" value="alpha/beta hydrolase"/>
    <property type="match status" value="1"/>
</dbReference>
<organism evidence="3 4">
    <name type="scientific">Pseudonocardia nematodicida</name>
    <dbReference type="NCBI Taxonomy" id="1206997"/>
    <lineage>
        <taxon>Bacteria</taxon>
        <taxon>Bacillati</taxon>
        <taxon>Actinomycetota</taxon>
        <taxon>Actinomycetes</taxon>
        <taxon>Pseudonocardiales</taxon>
        <taxon>Pseudonocardiaceae</taxon>
        <taxon>Pseudonocardia</taxon>
    </lineage>
</organism>
<evidence type="ECO:0000313" key="3">
    <source>
        <dbReference type="EMBL" id="MEQ3550491.1"/>
    </source>
</evidence>